<dbReference type="GO" id="GO:0004312">
    <property type="term" value="F:fatty acid synthase activity"/>
    <property type="evidence" value="ECO:0007669"/>
    <property type="project" value="TreeGrafter"/>
</dbReference>
<dbReference type="InterPro" id="IPR016039">
    <property type="entry name" value="Thiolase-like"/>
</dbReference>
<dbReference type="PANTHER" id="PTHR43775">
    <property type="entry name" value="FATTY ACID SYNTHASE"/>
    <property type="match status" value="1"/>
</dbReference>
<dbReference type="InterPro" id="IPR032821">
    <property type="entry name" value="PKS_assoc"/>
</dbReference>
<dbReference type="InterPro" id="IPR020841">
    <property type="entry name" value="PKS_Beta-ketoAc_synthase_dom"/>
</dbReference>
<dbReference type="CDD" id="cd00833">
    <property type="entry name" value="PKS"/>
    <property type="match status" value="1"/>
</dbReference>
<accession>A0AAN6P6P6</accession>
<sequence length="215" mass="23013">MPSRQAQVSLIQSAYRQGGCDPAVTGAIGEAIGAYRRSDKDGKLFVGSVKTNIGHLEGASGLAGLIKAVRSLEEGVIAPNIWFENGNPAIDFDGWHIQVPTEPTAWPASGLRRASINGFGYGGTNAHIIVDDAYHYLAENGLQGHHRTRPPPLSGAILSQLGPDRISDKAAKDRPIIFYLSAHEREAVENAAKSLSEYLVLPSFIAEGYPLENLA</sequence>
<proteinExistence type="predicted"/>
<dbReference type="Pfam" id="PF16197">
    <property type="entry name" value="KAsynt_C_assoc"/>
    <property type="match status" value="1"/>
</dbReference>
<evidence type="ECO:0000256" key="2">
    <source>
        <dbReference type="ARBA" id="ARBA00022553"/>
    </source>
</evidence>
<dbReference type="PANTHER" id="PTHR43775:SF29">
    <property type="entry name" value="ASPERFURANONE POLYKETIDE SYNTHASE AFOG-RELATED"/>
    <property type="match status" value="1"/>
</dbReference>
<reference evidence="5" key="1">
    <citation type="journal article" date="2023" name="Mol. Phylogenet. Evol.">
        <title>Genome-scale phylogeny and comparative genomics of the fungal order Sordariales.</title>
        <authorList>
            <person name="Hensen N."/>
            <person name="Bonometti L."/>
            <person name="Westerberg I."/>
            <person name="Brannstrom I.O."/>
            <person name="Guillou S."/>
            <person name="Cros-Aarteil S."/>
            <person name="Calhoun S."/>
            <person name="Haridas S."/>
            <person name="Kuo A."/>
            <person name="Mondo S."/>
            <person name="Pangilinan J."/>
            <person name="Riley R."/>
            <person name="LaButti K."/>
            <person name="Andreopoulos B."/>
            <person name="Lipzen A."/>
            <person name="Chen C."/>
            <person name="Yan M."/>
            <person name="Daum C."/>
            <person name="Ng V."/>
            <person name="Clum A."/>
            <person name="Steindorff A."/>
            <person name="Ohm R.A."/>
            <person name="Martin F."/>
            <person name="Silar P."/>
            <person name="Natvig D.O."/>
            <person name="Lalanne C."/>
            <person name="Gautier V."/>
            <person name="Ament-Velasquez S.L."/>
            <person name="Kruys A."/>
            <person name="Hutchinson M.I."/>
            <person name="Powell A.J."/>
            <person name="Barry K."/>
            <person name="Miller A.N."/>
            <person name="Grigoriev I.V."/>
            <person name="Debuchy R."/>
            <person name="Gladieux P."/>
            <person name="Hiltunen Thoren M."/>
            <person name="Johannesson H."/>
        </authorList>
    </citation>
    <scope>NUCLEOTIDE SEQUENCE [LARGE SCALE GENOMIC DNA]</scope>
    <source>
        <strain evidence="5">CBS 284.82</strain>
    </source>
</reference>
<feature type="domain" description="Ketosynthase family 3 (KS3)" evidence="3">
    <location>
        <begin position="1"/>
        <end position="132"/>
    </location>
</feature>
<comment type="caution">
    <text evidence="4">The sequence shown here is derived from an EMBL/GenBank/DDBJ whole genome shotgun (WGS) entry which is preliminary data.</text>
</comment>
<dbReference type="GO" id="GO:0044550">
    <property type="term" value="P:secondary metabolite biosynthetic process"/>
    <property type="evidence" value="ECO:0007669"/>
    <property type="project" value="TreeGrafter"/>
</dbReference>
<protein>
    <submittedName>
        <fullName evidence="4">Thiolase-like protein</fullName>
    </submittedName>
</protein>
<dbReference type="PROSITE" id="PS52004">
    <property type="entry name" value="KS3_2"/>
    <property type="match status" value="1"/>
</dbReference>
<dbReference type="SUPFAM" id="SSF53901">
    <property type="entry name" value="Thiolase-like"/>
    <property type="match status" value="1"/>
</dbReference>
<evidence type="ECO:0000313" key="4">
    <source>
        <dbReference type="EMBL" id="KAK4032635.1"/>
    </source>
</evidence>
<organism evidence="4 5">
    <name type="scientific">Parachaetomium inaequale</name>
    <dbReference type="NCBI Taxonomy" id="2588326"/>
    <lineage>
        <taxon>Eukaryota</taxon>
        <taxon>Fungi</taxon>
        <taxon>Dikarya</taxon>
        <taxon>Ascomycota</taxon>
        <taxon>Pezizomycotina</taxon>
        <taxon>Sordariomycetes</taxon>
        <taxon>Sordariomycetidae</taxon>
        <taxon>Sordariales</taxon>
        <taxon>Chaetomiaceae</taxon>
        <taxon>Parachaetomium</taxon>
    </lineage>
</organism>
<dbReference type="Pfam" id="PF02801">
    <property type="entry name" value="Ketoacyl-synt_C"/>
    <property type="match status" value="1"/>
</dbReference>
<dbReference type="Proteomes" id="UP001303115">
    <property type="component" value="Unassembled WGS sequence"/>
</dbReference>
<dbReference type="Gene3D" id="3.40.47.10">
    <property type="match status" value="1"/>
</dbReference>
<evidence type="ECO:0000259" key="3">
    <source>
        <dbReference type="PROSITE" id="PS52004"/>
    </source>
</evidence>
<dbReference type="EMBL" id="MU854588">
    <property type="protein sequence ID" value="KAK4032635.1"/>
    <property type="molecule type" value="Genomic_DNA"/>
</dbReference>
<evidence type="ECO:0000256" key="1">
    <source>
        <dbReference type="ARBA" id="ARBA00022450"/>
    </source>
</evidence>
<gene>
    <name evidence="4" type="ORF">C8A01DRAFT_40912</name>
</gene>
<evidence type="ECO:0000313" key="5">
    <source>
        <dbReference type="Proteomes" id="UP001303115"/>
    </source>
</evidence>
<dbReference type="SMART" id="SM00825">
    <property type="entry name" value="PKS_KS"/>
    <property type="match status" value="1"/>
</dbReference>
<dbReference type="InterPro" id="IPR014031">
    <property type="entry name" value="Ketoacyl_synth_C"/>
</dbReference>
<keyword evidence="5" id="KW-1185">Reference proteome</keyword>
<dbReference type="InterPro" id="IPR050091">
    <property type="entry name" value="PKS_NRPS_Biosynth_Enz"/>
</dbReference>
<name>A0AAN6P6P6_9PEZI</name>
<dbReference type="GO" id="GO:0006633">
    <property type="term" value="P:fatty acid biosynthetic process"/>
    <property type="evidence" value="ECO:0007669"/>
    <property type="project" value="TreeGrafter"/>
</dbReference>
<dbReference type="AlphaFoldDB" id="A0AAN6P6P6"/>
<keyword evidence="2" id="KW-0597">Phosphoprotein</keyword>
<keyword evidence="1" id="KW-0596">Phosphopantetheine</keyword>